<dbReference type="Gene3D" id="3.40.50.10490">
    <property type="entry name" value="Glucose-6-phosphate isomerase like protein, domain 1"/>
    <property type="match status" value="1"/>
</dbReference>
<dbReference type="InterPro" id="IPR009057">
    <property type="entry name" value="Homeodomain-like_sf"/>
</dbReference>
<dbReference type="GO" id="GO:1901135">
    <property type="term" value="P:carbohydrate derivative metabolic process"/>
    <property type="evidence" value="ECO:0007669"/>
    <property type="project" value="InterPro"/>
</dbReference>
<dbReference type="Pfam" id="PF01418">
    <property type="entry name" value="HTH_6"/>
    <property type="match status" value="1"/>
</dbReference>
<keyword evidence="2" id="KW-0238">DNA-binding</keyword>
<keyword evidence="1" id="KW-0805">Transcription regulation</keyword>
<dbReference type="GO" id="GO:0003700">
    <property type="term" value="F:DNA-binding transcription factor activity"/>
    <property type="evidence" value="ECO:0007669"/>
    <property type="project" value="InterPro"/>
</dbReference>
<dbReference type="InterPro" id="IPR000281">
    <property type="entry name" value="HTH_RpiR"/>
</dbReference>
<keyword evidence="3" id="KW-0804">Transcription</keyword>
<keyword evidence="8" id="KW-1185">Reference proteome</keyword>
<feature type="domain" description="SIS" evidence="6">
    <location>
        <begin position="126"/>
        <end position="266"/>
    </location>
</feature>
<dbReference type="InterPro" id="IPR046348">
    <property type="entry name" value="SIS_dom_sf"/>
</dbReference>
<comment type="caution">
    <text evidence="7">The sequence shown here is derived from an EMBL/GenBank/DDBJ whole genome shotgun (WGS) entry which is preliminary data.</text>
</comment>
<dbReference type="SUPFAM" id="SSF46689">
    <property type="entry name" value="Homeodomain-like"/>
    <property type="match status" value="1"/>
</dbReference>
<dbReference type="OrthoDB" id="370421at2"/>
<sequence>MSAPLTVRLRGLLPQLQPSTRRVAELVLHDPERAAGLTITQLAEEGRTSQSTIVRLCQEAGLDGYRQFRMELVAELGRSEGGPAAVAGDIAEGDDLASVVAKIAFADARAVEDTARALSVPALEAVAEAVVRAGRTDVYGVGASGIVAADLQQKLHRIGQVAFSFTDAHLALTSAALLGPGDVAIGVSHSGMTIDTVDALSIARRNGATTVAITNAPRSRIAADADHVLLTAARETTFRSGATASRLAQLTVVDCVFVAVAQRTYDASRRALEVTREAVRDRSLAARGRGPNGSRPAPGEEAG</sequence>
<gene>
    <name evidence="7" type="ORF">EDD32_2227</name>
</gene>
<evidence type="ECO:0000256" key="2">
    <source>
        <dbReference type="ARBA" id="ARBA00023125"/>
    </source>
</evidence>
<dbReference type="PANTHER" id="PTHR30514">
    <property type="entry name" value="GLUCOKINASE"/>
    <property type="match status" value="1"/>
</dbReference>
<dbReference type="GO" id="GO:0003677">
    <property type="term" value="F:DNA binding"/>
    <property type="evidence" value="ECO:0007669"/>
    <property type="project" value="UniProtKB-KW"/>
</dbReference>
<dbReference type="SUPFAM" id="SSF53697">
    <property type="entry name" value="SIS domain"/>
    <property type="match status" value="1"/>
</dbReference>
<dbReference type="Pfam" id="PF01380">
    <property type="entry name" value="SIS"/>
    <property type="match status" value="1"/>
</dbReference>
<dbReference type="AlphaFoldDB" id="A0A3N4Z5V0"/>
<reference evidence="7 8" key="1">
    <citation type="submission" date="2018-11" db="EMBL/GenBank/DDBJ databases">
        <title>Sequencing the genomes of 1000 actinobacteria strains.</title>
        <authorList>
            <person name="Klenk H.-P."/>
        </authorList>
    </citation>
    <scope>NUCLEOTIDE SEQUENCE [LARGE SCALE GENOMIC DNA]</scope>
    <source>
        <strain evidence="7 8">DSM 14418</strain>
    </source>
</reference>
<evidence type="ECO:0000256" key="4">
    <source>
        <dbReference type="SAM" id="MobiDB-lite"/>
    </source>
</evidence>
<dbReference type="InterPro" id="IPR001347">
    <property type="entry name" value="SIS_dom"/>
</dbReference>
<dbReference type="GO" id="GO:0097367">
    <property type="term" value="F:carbohydrate derivative binding"/>
    <property type="evidence" value="ECO:0007669"/>
    <property type="project" value="InterPro"/>
</dbReference>
<dbReference type="Proteomes" id="UP000280726">
    <property type="component" value="Unassembled WGS sequence"/>
</dbReference>
<evidence type="ECO:0000256" key="3">
    <source>
        <dbReference type="ARBA" id="ARBA00023163"/>
    </source>
</evidence>
<feature type="region of interest" description="Disordered" evidence="4">
    <location>
        <begin position="281"/>
        <end position="303"/>
    </location>
</feature>
<dbReference type="PANTHER" id="PTHR30514:SF1">
    <property type="entry name" value="HTH-TYPE TRANSCRIPTIONAL REGULATOR HEXR-RELATED"/>
    <property type="match status" value="1"/>
</dbReference>
<evidence type="ECO:0000259" key="6">
    <source>
        <dbReference type="PROSITE" id="PS51464"/>
    </source>
</evidence>
<evidence type="ECO:0000313" key="8">
    <source>
        <dbReference type="Proteomes" id="UP000280726"/>
    </source>
</evidence>
<organism evidence="7 8">
    <name type="scientific">Georgenia muralis</name>
    <dbReference type="NCBI Taxonomy" id="154117"/>
    <lineage>
        <taxon>Bacteria</taxon>
        <taxon>Bacillati</taxon>
        <taxon>Actinomycetota</taxon>
        <taxon>Actinomycetes</taxon>
        <taxon>Micrococcales</taxon>
        <taxon>Bogoriellaceae</taxon>
        <taxon>Georgenia</taxon>
    </lineage>
</organism>
<dbReference type="PROSITE" id="PS51071">
    <property type="entry name" value="HTH_RPIR"/>
    <property type="match status" value="1"/>
</dbReference>
<evidence type="ECO:0000256" key="1">
    <source>
        <dbReference type="ARBA" id="ARBA00023015"/>
    </source>
</evidence>
<dbReference type="InterPro" id="IPR036388">
    <property type="entry name" value="WH-like_DNA-bd_sf"/>
</dbReference>
<dbReference type="InterPro" id="IPR035472">
    <property type="entry name" value="RpiR-like_SIS"/>
</dbReference>
<accession>A0A3N4Z5V0</accession>
<dbReference type="InterPro" id="IPR047640">
    <property type="entry name" value="RpiR-like"/>
</dbReference>
<dbReference type="Gene3D" id="1.10.10.10">
    <property type="entry name" value="Winged helix-like DNA-binding domain superfamily/Winged helix DNA-binding domain"/>
    <property type="match status" value="1"/>
</dbReference>
<evidence type="ECO:0000259" key="5">
    <source>
        <dbReference type="PROSITE" id="PS51071"/>
    </source>
</evidence>
<protein>
    <submittedName>
        <fullName evidence="7">RpiR family transcriptional regulator</fullName>
    </submittedName>
</protein>
<feature type="domain" description="HTH rpiR-type" evidence="5">
    <location>
        <begin position="3"/>
        <end position="79"/>
    </location>
</feature>
<dbReference type="CDD" id="cd05013">
    <property type="entry name" value="SIS_RpiR"/>
    <property type="match status" value="1"/>
</dbReference>
<proteinExistence type="predicted"/>
<dbReference type="EMBL" id="RKRA01000001">
    <property type="protein sequence ID" value="RPF27733.1"/>
    <property type="molecule type" value="Genomic_DNA"/>
</dbReference>
<evidence type="ECO:0000313" key="7">
    <source>
        <dbReference type="EMBL" id="RPF27733.1"/>
    </source>
</evidence>
<dbReference type="RefSeq" id="WP_123917483.1">
    <property type="nucleotide sequence ID" value="NZ_RKRA01000001.1"/>
</dbReference>
<dbReference type="PROSITE" id="PS51464">
    <property type="entry name" value="SIS"/>
    <property type="match status" value="1"/>
</dbReference>
<name>A0A3N4Z5V0_9MICO</name>